<comment type="caution">
    <text evidence="12">The sequence shown here is derived from an EMBL/GenBank/DDBJ whole genome shotgun (WGS) entry which is preliminary data.</text>
</comment>
<evidence type="ECO:0000313" key="13">
    <source>
        <dbReference type="Proteomes" id="UP001497525"/>
    </source>
</evidence>
<evidence type="ECO:0000256" key="6">
    <source>
        <dbReference type="ARBA" id="ARBA00022741"/>
    </source>
</evidence>
<dbReference type="Pfam" id="PF00664">
    <property type="entry name" value="ABC_membrane"/>
    <property type="match status" value="1"/>
</dbReference>
<dbReference type="PANTHER" id="PTHR24223">
    <property type="entry name" value="ATP-BINDING CASSETTE SUB-FAMILY C"/>
    <property type="match status" value="1"/>
</dbReference>
<feature type="transmembrane region" description="Helical" evidence="10">
    <location>
        <begin position="545"/>
        <end position="567"/>
    </location>
</feature>
<organism evidence="12 13">
    <name type="scientific">Calicophoron daubneyi</name>
    <name type="common">Rumen fluke</name>
    <name type="synonym">Paramphistomum daubneyi</name>
    <dbReference type="NCBI Taxonomy" id="300641"/>
    <lineage>
        <taxon>Eukaryota</taxon>
        <taxon>Metazoa</taxon>
        <taxon>Spiralia</taxon>
        <taxon>Lophotrochozoa</taxon>
        <taxon>Platyhelminthes</taxon>
        <taxon>Trematoda</taxon>
        <taxon>Digenea</taxon>
        <taxon>Plagiorchiida</taxon>
        <taxon>Pronocephalata</taxon>
        <taxon>Paramphistomoidea</taxon>
        <taxon>Paramphistomidae</taxon>
        <taxon>Calicophoron</taxon>
    </lineage>
</organism>
<keyword evidence="4 10" id="KW-0812">Transmembrane</keyword>
<dbReference type="PANTHER" id="PTHR24223:SF443">
    <property type="entry name" value="MULTIDRUG-RESISTANCE LIKE PROTEIN 1, ISOFORM I"/>
    <property type="match status" value="1"/>
</dbReference>
<proteinExistence type="inferred from homology"/>
<evidence type="ECO:0000259" key="11">
    <source>
        <dbReference type="PROSITE" id="PS50929"/>
    </source>
</evidence>
<dbReference type="GO" id="GO:0005524">
    <property type="term" value="F:ATP binding"/>
    <property type="evidence" value="ECO:0007669"/>
    <property type="project" value="UniProtKB-KW"/>
</dbReference>
<evidence type="ECO:0000256" key="4">
    <source>
        <dbReference type="ARBA" id="ARBA00022692"/>
    </source>
</evidence>
<dbReference type="SUPFAM" id="SSF90123">
    <property type="entry name" value="ABC transporter transmembrane region"/>
    <property type="match status" value="1"/>
</dbReference>
<comment type="similarity">
    <text evidence="2">Belongs to the ABC transporter superfamily. ABCC family. Conjugate transporter (TC 3.A.1.208) subfamily.</text>
</comment>
<dbReference type="GO" id="GO:0012505">
    <property type="term" value="C:endomembrane system"/>
    <property type="evidence" value="ECO:0007669"/>
    <property type="project" value="UniProtKB-SubCell"/>
</dbReference>
<evidence type="ECO:0000313" key="12">
    <source>
        <dbReference type="EMBL" id="CAL5137775.1"/>
    </source>
</evidence>
<comment type="subcellular location">
    <subcellularLocation>
        <location evidence="1">Endomembrane system</location>
        <topology evidence="1">Multi-pass membrane protein</topology>
    </subcellularLocation>
</comment>
<dbReference type="Pfam" id="PF24357">
    <property type="entry name" value="TMD0_ABC"/>
    <property type="match status" value="1"/>
</dbReference>
<dbReference type="EMBL" id="CAXLJL010000434">
    <property type="protein sequence ID" value="CAL5137775.1"/>
    <property type="molecule type" value="Genomic_DNA"/>
</dbReference>
<feature type="transmembrane region" description="Helical" evidence="10">
    <location>
        <begin position="365"/>
        <end position="384"/>
    </location>
</feature>
<evidence type="ECO:0000256" key="5">
    <source>
        <dbReference type="ARBA" id="ARBA00022737"/>
    </source>
</evidence>
<keyword evidence="8 10" id="KW-1133">Transmembrane helix</keyword>
<feature type="transmembrane region" description="Helical" evidence="10">
    <location>
        <begin position="312"/>
        <end position="345"/>
    </location>
</feature>
<feature type="transmembrane region" description="Helical" evidence="10">
    <location>
        <begin position="83"/>
        <end position="101"/>
    </location>
</feature>
<evidence type="ECO:0000256" key="1">
    <source>
        <dbReference type="ARBA" id="ARBA00004127"/>
    </source>
</evidence>
<evidence type="ECO:0000256" key="9">
    <source>
        <dbReference type="ARBA" id="ARBA00023136"/>
    </source>
</evidence>
<feature type="transmembrane region" description="Helical" evidence="10">
    <location>
        <begin position="468"/>
        <end position="487"/>
    </location>
</feature>
<dbReference type="InterPro" id="IPR056227">
    <property type="entry name" value="TMD0_ABC"/>
</dbReference>
<keyword evidence="5" id="KW-0677">Repeat</keyword>
<feature type="domain" description="ABC transmembrane type-1" evidence="11">
    <location>
        <begin position="332"/>
        <end position="567"/>
    </location>
</feature>
<evidence type="ECO:0000256" key="2">
    <source>
        <dbReference type="ARBA" id="ARBA00009726"/>
    </source>
</evidence>
<dbReference type="InterPro" id="IPR050173">
    <property type="entry name" value="ABC_transporter_C-like"/>
</dbReference>
<name>A0AAV2TN60_CALDB</name>
<feature type="transmembrane region" description="Helical" evidence="10">
    <location>
        <begin position="188"/>
        <end position="210"/>
    </location>
</feature>
<dbReference type="Proteomes" id="UP001497525">
    <property type="component" value="Unassembled WGS sequence"/>
</dbReference>
<evidence type="ECO:0000256" key="8">
    <source>
        <dbReference type="ARBA" id="ARBA00022989"/>
    </source>
</evidence>
<protein>
    <recommendedName>
        <fullName evidence="11">ABC transmembrane type-1 domain-containing protein</fullName>
    </recommendedName>
</protein>
<feature type="transmembrane region" description="Helical" evidence="10">
    <location>
        <begin position="121"/>
        <end position="144"/>
    </location>
</feature>
<dbReference type="Gene3D" id="1.20.1560.10">
    <property type="entry name" value="ABC transporter type 1, transmembrane domain"/>
    <property type="match status" value="1"/>
</dbReference>
<dbReference type="GO" id="GO:0140359">
    <property type="term" value="F:ABC-type transporter activity"/>
    <property type="evidence" value="ECO:0007669"/>
    <property type="project" value="InterPro"/>
</dbReference>
<feature type="transmembrane region" description="Helical" evidence="10">
    <location>
        <begin position="50"/>
        <end position="71"/>
    </location>
</feature>
<keyword evidence="6" id="KW-0547">Nucleotide-binding</keyword>
<gene>
    <name evidence="12" type="ORF">CDAUBV1_LOCUS12261</name>
</gene>
<keyword evidence="9 10" id="KW-0472">Membrane</keyword>
<accession>A0AAV2TN60</accession>
<dbReference type="PROSITE" id="PS50929">
    <property type="entry name" value="ABC_TM1F"/>
    <property type="match status" value="1"/>
</dbReference>
<dbReference type="AlphaFoldDB" id="A0AAV2TN60"/>
<sequence length="587" mass="66560">MIYRAMIVDEVNSAFVAVCGNNSPHWIFWNTTYVWHTNEPNLSRCFQMTAMTWVAVALGLILALVRILALVKMPRVKHRVPSKLYVLYVLKQVFIVCLIAADVANILSAYAGGPEAIGSKIAFLTLMNSAISILLLLLISVLFYCECIKMARVSSLYFYFWLYLSAASIINLRTVMMHGTEKNFRQKIGEAAAALSFTGAVGLLMLHSFVGSVCTEPDKWTPPKEQLSFLVVPKPKPLCPQETASFLSFMFYSWFTRLSIKGLRKPVQFSDLWRLRSELRSACIMLKVENVWAKLLKKRTQRKSRKNSTPSLVRALAASAWSMFLISGAYHLASTLLGFLIPTFVSRLINFVEARNSGSATVYIWHGYLYAGVLTLLVILRTLFHQQHVHLNFSVGMNVRSAVVGLVYRKALRLSSRARQSYTIGEIVNLMSVDAMMLENTSVQLHALWETPLTTVICFVLAYNQLGWPVAISLAVAVSLIPLNTFIANKTKALQVKLMRFRDKRIKLLDQMFGGIKLVKMFAWEEAFKTRITKLRNQEVNYVRSIVYMNALIAVTMFCAPLFVSFVKLEEIDFMIHDNNDDIYILK</sequence>
<dbReference type="InterPro" id="IPR036640">
    <property type="entry name" value="ABC1_TM_sf"/>
</dbReference>
<evidence type="ECO:0000256" key="3">
    <source>
        <dbReference type="ARBA" id="ARBA00022448"/>
    </source>
</evidence>
<evidence type="ECO:0000256" key="7">
    <source>
        <dbReference type="ARBA" id="ARBA00022840"/>
    </source>
</evidence>
<dbReference type="GO" id="GO:0016020">
    <property type="term" value="C:membrane"/>
    <property type="evidence" value="ECO:0007669"/>
    <property type="project" value="InterPro"/>
</dbReference>
<dbReference type="InterPro" id="IPR011527">
    <property type="entry name" value="ABC1_TM_dom"/>
</dbReference>
<reference evidence="12" key="1">
    <citation type="submission" date="2024-06" db="EMBL/GenBank/DDBJ databases">
        <authorList>
            <person name="Liu X."/>
            <person name="Lenzi L."/>
            <person name="Haldenby T S."/>
            <person name="Uol C."/>
        </authorList>
    </citation>
    <scope>NUCLEOTIDE SEQUENCE</scope>
</reference>
<evidence type="ECO:0000256" key="10">
    <source>
        <dbReference type="SAM" id="Phobius"/>
    </source>
</evidence>
<keyword evidence="3" id="KW-0813">Transport</keyword>
<keyword evidence="7" id="KW-0067">ATP-binding</keyword>
<dbReference type="FunFam" id="1.20.1560.10:FF:000006">
    <property type="entry name" value="ATP-binding cassette, sub-family C (CFTR/MRP), member 9"/>
    <property type="match status" value="1"/>
</dbReference>
<feature type="transmembrane region" description="Helical" evidence="10">
    <location>
        <begin position="156"/>
        <end position="176"/>
    </location>
</feature>